<evidence type="ECO:0000256" key="3">
    <source>
        <dbReference type="SAM" id="Phobius"/>
    </source>
</evidence>
<dbReference type="KEGG" id="rdi:CMV14_22505"/>
<dbReference type="RefSeq" id="WP_066966726.1">
    <property type="nucleotide sequence ID" value="NZ_CP023449.1"/>
</dbReference>
<dbReference type="AlphaFoldDB" id="A0A2A4FR00"/>
<evidence type="ECO:0000313" key="5">
    <source>
        <dbReference type="EMBL" id="PCE40833.1"/>
    </source>
</evidence>
<dbReference type="PROSITE" id="PS51371">
    <property type="entry name" value="CBS"/>
    <property type="match status" value="2"/>
</dbReference>
<feature type="domain" description="CBS" evidence="4">
    <location>
        <begin position="77"/>
        <end position="133"/>
    </location>
</feature>
<dbReference type="EMBL" id="NWUF01000022">
    <property type="protein sequence ID" value="PCE40833.1"/>
    <property type="molecule type" value="Genomic_DNA"/>
</dbReference>
<keyword evidence="3" id="KW-1133">Transmembrane helix</keyword>
<name>A0A2A4FR00_9SPHN</name>
<sequence>MKIAAIVNRKGQHVESVRETEPLDSAVDVMHRKAIGSVVVHDSGAREILGIVSQTEIVAATAARGGNALKLPVLLFMRKPALFCACQDDAASVMRLMTRERCRHIVVCSASGGIAGVVSLGDLVAALLEEAQLEAGVLRDMARSRLLSVPG</sequence>
<evidence type="ECO:0000313" key="6">
    <source>
        <dbReference type="Proteomes" id="UP000218934"/>
    </source>
</evidence>
<gene>
    <name evidence="5" type="ORF">COO09_18440</name>
</gene>
<proteinExistence type="predicted"/>
<dbReference type="Proteomes" id="UP000218934">
    <property type="component" value="Unassembled WGS sequence"/>
</dbReference>
<keyword evidence="3" id="KW-0472">Membrane</keyword>
<feature type="transmembrane region" description="Helical" evidence="3">
    <location>
        <begin position="104"/>
        <end position="128"/>
    </location>
</feature>
<dbReference type="SUPFAM" id="SSF54631">
    <property type="entry name" value="CBS-domain pair"/>
    <property type="match status" value="1"/>
</dbReference>
<dbReference type="SMART" id="SM00116">
    <property type="entry name" value="CBS"/>
    <property type="match status" value="2"/>
</dbReference>
<dbReference type="PANTHER" id="PTHR43080:SF2">
    <property type="entry name" value="CBS DOMAIN-CONTAINING PROTEIN"/>
    <property type="match status" value="1"/>
</dbReference>
<dbReference type="Pfam" id="PF00571">
    <property type="entry name" value="CBS"/>
    <property type="match status" value="2"/>
</dbReference>
<dbReference type="InterPro" id="IPR051257">
    <property type="entry name" value="Diverse_CBS-Domain"/>
</dbReference>
<dbReference type="InterPro" id="IPR046342">
    <property type="entry name" value="CBS_dom_sf"/>
</dbReference>
<keyword evidence="3" id="KW-0812">Transmembrane</keyword>
<keyword evidence="1 2" id="KW-0129">CBS domain</keyword>
<feature type="domain" description="CBS" evidence="4">
    <location>
        <begin position="7"/>
        <end position="69"/>
    </location>
</feature>
<dbReference type="InterPro" id="IPR000644">
    <property type="entry name" value="CBS_dom"/>
</dbReference>
<dbReference type="Gene3D" id="3.10.580.10">
    <property type="entry name" value="CBS-domain"/>
    <property type="match status" value="1"/>
</dbReference>
<accession>A0A2A4FR00</accession>
<reference evidence="5 6" key="1">
    <citation type="submission" date="2017-09" db="EMBL/GenBank/DDBJ databases">
        <title>The Catabolism of 3,6-Dichlorosalicylic acid is Initiated by the Cytochrome P450 Monooxygenase DsmABC in Rhizorhabdus dicambivorans Ndbn-20.</title>
        <authorList>
            <person name="Na L."/>
        </authorList>
    </citation>
    <scope>NUCLEOTIDE SEQUENCE [LARGE SCALE GENOMIC DNA]</scope>
    <source>
        <strain evidence="5 6">Ndbn-20m</strain>
    </source>
</reference>
<comment type="caution">
    <text evidence="5">The sequence shown here is derived from an EMBL/GenBank/DDBJ whole genome shotgun (WGS) entry which is preliminary data.</text>
</comment>
<evidence type="ECO:0000259" key="4">
    <source>
        <dbReference type="PROSITE" id="PS51371"/>
    </source>
</evidence>
<keyword evidence="6" id="KW-1185">Reference proteome</keyword>
<evidence type="ECO:0000256" key="2">
    <source>
        <dbReference type="PROSITE-ProRule" id="PRU00703"/>
    </source>
</evidence>
<protein>
    <recommendedName>
        <fullName evidence="4">CBS domain-containing protein</fullName>
    </recommendedName>
</protein>
<evidence type="ECO:0000256" key="1">
    <source>
        <dbReference type="ARBA" id="ARBA00023122"/>
    </source>
</evidence>
<dbReference type="PANTHER" id="PTHR43080">
    <property type="entry name" value="CBS DOMAIN-CONTAINING PROTEIN CBSX3, MITOCHONDRIAL"/>
    <property type="match status" value="1"/>
</dbReference>
<dbReference type="OrthoDB" id="9807125at2"/>
<organism evidence="5 6">
    <name type="scientific">Rhizorhabdus dicambivorans</name>
    <dbReference type="NCBI Taxonomy" id="1850238"/>
    <lineage>
        <taxon>Bacteria</taxon>
        <taxon>Pseudomonadati</taxon>
        <taxon>Pseudomonadota</taxon>
        <taxon>Alphaproteobacteria</taxon>
        <taxon>Sphingomonadales</taxon>
        <taxon>Sphingomonadaceae</taxon>
        <taxon>Rhizorhabdus</taxon>
    </lineage>
</organism>